<keyword evidence="1" id="KW-1133">Transmembrane helix</keyword>
<protein>
    <submittedName>
        <fullName evidence="2">Uncharacterized protein</fullName>
    </submittedName>
</protein>
<dbReference type="AlphaFoldDB" id="A0A1Y2B5K1"/>
<evidence type="ECO:0000256" key="1">
    <source>
        <dbReference type="SAM" id="Phobius"/>
    </source>
</evidence>
<feature type="transmembrane region" description="Helical" evidence="1">
    <location>
        <begin position="121"/>
        <end position="139"/>
    </location>
</feature>
<dbReference type="EMBL" id="MCGO01000084">
    <property type="protein sequence ID" value="ORY30119.1"/>
    <property type="molecule type" value="Genomic_DNA"/>
</dbReference>
<gene>
    <name evidence="2" type="ORF">BCR33DRAFT_569648</name>
</gene>
<keyword evidence="1" id="KW-0472">Membrane</keyword>
<keyword evidence="1" id="KW-0812">Transmembrane</keyword>
<accession>A0A1Y2B5K1</accession>
<keyword evidence="3" id="KW-1185">Reference proteome</keyword>
<dbReference type="Proteomes" id="UP000193642">
    <property type="component" value="Unassembled WGS sequence"/>
</dbReference>
<comment type="caution">
    <text evidence="2">The sequence shown here is derived from an EMBL/GenBank/DDBJ whole genome shotgun (WGS) entry which is preliminary data.</text>
</comment>
<feature type="transmembrane region" description="Helical" evidence="1">
    <location>
        <begin position="50"/>
        <end position="71"/>
    </location>
</feature>
<feature type="transmembrane region" description="Helical" evidence="1">
    <location>
        <begin position="91"/>
        <end position="109"/>
    </location>
</feature>
<organism evidence="2 3">
    <name type="scientific">Rhizoclosmatium globosum</name>
    <dbReference type="NCBI Taxonomy" id="329046"/>
    <lineage>
        <taxon>Eukaryota</taxon>
        <taxon>Fungi</taxon>
        <taxon>Fungi incertae sedis</taxon>
        <taxon>Chytridiomycota</taxon>
        <taxon>Chytridiomycota incertae sedis</taxon>
        <taxon>Chytridiomycetes</taxon>
        <taxon>Chytridiales</taxon>
        <taxon>Chytriomycetaceae</taxon>
        <taxon>Rhizoclosmatium</taxon>
    </lineage>
</organism>
<evidence type="ECO:0000313" key="3">
    <source>
        <dbReference type="Proteomes" id="UP000193642"/>
    </source>
</evidence>
<proteinExistence type="predicted"/>
<sequence length="166" mass="18770">MRYFQWFVFMSPVVLVVTVVLDAVVVWFTLTSNTQKYVDIITEVDTVLTIVSGLITVVFDMTLLITFSYYLRSISDGMEAADERLKVIAQFGALTSCFGLIGFVFDATYSQFTPGHTITVILYYLAVGCMDMVVFLLIFMKFKLYRIRLDDTINVKISVAADQGKT</sequence>
<feature type="transmembrane region" description="Helical" evidence="1">
    <location>
        <begin position="7"/>
        <end position="30"/>
    </location>
</feature>
<evidence type="ECO:0000313" key="2">
    <source>
        <dbReference type="EMBL" id="ORY30119.1"/>
    </source>
</evidence>
<name>A0A1Y2B5K1_9FUNG</name>
<reference evidence="2 3" key="1">
    <citation type="submission" date="2016-07" db="EMBL/GenBank/DDBJ databases">
        <title>Pervasive Adenine N6-methylation of Active Genes in Fungi.</title>
        <authorList>
            <consortium name="DOE Joint Genome Institute"/>
            <person name="Mondo S.J."/>
            <person name="Dannebaum R.O."/>
            <person name="Kuo R.C."/>
            <person name="Labutti K."/>
            <person name="Haridas S."/>
            <person name="Kuo A."/>
            <person name="Salamov A."/>
            <person name="Ahrendt S.R."/>
            <person name="Lipzen A."/>
            <person name="Sullivan W."/>
            <person name="Andreopoulos W.B."/>
            <person name="Clum A."/>
            <person name="Lindquist E."/>
            <person name="Daum C."/>
            <person name="Ramamoorthy G.K."/>
            <person name="Gryganskyi A."/>
            <person name="Culley D."/>
            <person name="Magnuson J.K."/>
            <person name="James T.Y."/>
            <person name="O'Malley M.A."/>
            <person name="Stajich J.E."/>
            <person name="Spatafora J.W."/>
            <person name="Visel A."/>
            <person name="Grigoriev I.V."/>
        </authorList>
    </citation>
    <scope>NUCLEOTIDE SEQUENCE [LARGE SCALE GENOMIC DNA]</scope>
    <source>
        <strain evidence="2 3">JEL800</strain>
    </source>
</reference>